<comment type="similarity">
    <text evidence="1 3">Belongs to the type-B carboxylesterase/lipase family.</text>
</comment>
<dbReference type="GO" id="GO:0016787">
    <property type="term" value="F:hydrolase activity"/>
    <property type="evidence" value="ECO:0007669"/>
    <property type="project" value="UniProtKB-KW"/>
</dbReference>
<evidence type="ECO:0000259" key="4">
    <source>
        <dbReference type="Pfam" id="PF00135"/>
    </source>
</evidence>
<feature type="domain" description="Carboxylesterase type B" evidence="4">
    <location>
        <begin position="27"/>
        <end position="546"/>
    </location>
</feature>
<dbReference type="InterPro" id="IPR002018">
    <property type="entry name" value="CarbesteraseB"/>
</dbReference>
<proteinExistence type="inferred from homology"/>
<dbReference type="InterPro" id="IPR019826">
    <property type="entry name" value="Carboxylesterase_B_AS"/>
</dbReference>
<name>A0A166V6U3_9HYPO</name>
<dbReference type="ESTHER" id="9hypo-a0a166v6u3">
    <property type="family name" value="Fungal_carboxylesterase_lipase"/>
</dbReference>
<dbReference type="Gene3D" id="3.40.50.1820">
    <property type="entry name" value="alpha/beta hydrolase"/>
    <property type="match status" value="1"/>
</dbReference>
<comment type="caution">
    <text evidence="5">The sequence shown here is derived from an EMBL/GenBank/DDBJ whole genome shotgun (WGS) entry which is preliminary data.</text>
</comment>
<organism evidence="5 6">
    <name type="scientific">Moelleriella libera RCEF 2490</name>
    <dbReference type="NCBI Taxonomy" id="1081109"/>
    <lineage>
        <taxon>Eukaryota</taxon>
        <taxon>Fungi</taxon>
        <taxon>Dikarya</taxon>
        <taxon>Ascomycota</taxon>
        <taxon>Pezizomycotina</taxon>
        <taxon>Sordariomycetes</taxon>
        <taxon>Hypocreomycetidae</taxon>
        <taxon>Hypocreales</taxon>
        <taxon>Clavicipitaceae</taxon>
        <taxon>Moelleriella</taxon>
    </lineage>
</organism>
<reference evidence="5 6" key="1">
    <citation type="journal article" date="2016" name="Genome Biol. Evol.">
        <title>Divergent and convergent evolution of fungal pathogenicity.</title>
        <authorList>
            <person name="Shang Y."/>
            <person name="Xiao G."/>
            <person name="Zheng P."/>
            <person name="Cen K."/>
            <person name="Zhan S."/>
            <person name="Wang C."/>
        </authorList>
    </citation>
    <scope>NUCLEOTIDE SEQUENCE [LARGE SCALE GENOMIC DNA]</scope>
    <source>
        <strain evidence="5 6">RCEF 2490</strain>
    </source>
</reference>
<dbReference type="PANTHER" id="PTHR11559">
    <property type="entry name" value="CARBOXYLESTERASE"/>
    <property type="match status" value="1"/>
</dbReference>
<dbReference type="EC" id="3.1.1.-" evidence="3"/>
<feature type="signal peptide" evidence="3">
    <location>
        <begin position="1"/>
        <end position="19"/>
    </location>
</feature>
<evidence type="ECO:0000256" key="2">
    <source>
        <dbReference type="ARBA" id="ARBA00022801"/>
    </source>
</evidence>
<keyword evidence="3" id="KW-0732">Signal</keyword>
<dbReference type="EMBL" id="AZGY01000001">
    <property type="protein sequence ID" value="OAA33333.1"/>
    <property type="molecule type" value="Genomic_DNA"/>
</dbReference>
<dbReference type="InterPro" id="IPR050309">
    <property type="entry name" value="Type-B_Carboxylest/Lipase"/>
</dbReference>
<accession>A0A166V6U3</accession>
<dbReference type="Proteomes" id="UP000078544">
    <property type="component" value="Unassembled WGS sequence"/>
</dbReference>
<keyword evidence="2 3" id="KW-0378">Hydrolase</keyword>
<evidence type="ECO:0000256" key="1">
    <source>
        <dbReference type="ARBA" id="ARBA00005964"/>
    </source>
</evidence>
<protein>
    <recommendedName>
        <fullName evidence="3">Carboxylic ester hydrolase</fullName>
        <ecNumber evidence="3">3.1.1.-</ecNumber>
    </recommendedName>
</protein>
<evidence type="ECO:0000256" key="3">
    <source>
        <dbReference type="RuleBase" id="RU361235"/>
    </source>
</evidence>
<dbReference type="AlphaFoldDB" id="A0A166V6U3"/>
<evidence type="ECO:0000313" key="5">
    <source>
        <dbReference type="EMBL" id="OAA33333.1"/>
    </source>
</evidence>
<dbReference type="Pfam" id="PF00135">
    <property type="entry name" value="COesterase"/>
    <property type="match status" value="1"/>
</dbReference>
<dbReference type="SUPFAM" id="SSF53474">
    <property type="entry name" value="alpha/beta-Hydrolases"/>
    <property type="match status" value="1"/>
</dbReference>
<dbReference type="PROSITE" id="PS00122">
    <property type="entry name" value="CARBOXYLESTERASE_B_1"/>
    <property type="match status" value="1"/>
</dbReference>
<dbReference type="InterPro" id="IPR019819">
    <property type="entry name" value="Carboxylesterase_B_CS"/>
</dbReference>
<dbReference type="PROSITE" id="PS00941">
    <property type="entry name" value="CARBOXYLESTERASE_B_2"/>
    <property type="match status" value="1"/>
</dbReference>
<dbReference type="STRING" id="1081109.A0A166V6U3"/>
<dbReference type="OrthoDB" id="408631at2759"/>
<sequence length="603" mass="63854">MRTNLAFAVPLVCAAVTYGSQSSADAVVVTVPSGKIDGVRCESSSAGSFLGIPFAEPPVGQLRFMPPKLKTLANTTFNNGTLNAKAFGSTCIQWHKSFAWETPRPSEDCLYLNVYTPPAQGNNTSSLPVKVFAYGGGNNAGAADFPLYDACSLASDSVVVTFNYRLGPLGFLALEKAGVGGNMAIQDYLAALQWVREEISHFGGDNRKVLLFGQSAGAADSFVVSTLDEAKNLVAAVALESGGGQDLTPNALAQDVGQSYAQTLGCSADDGKSVKALLDARQHIPALQEQEQNGSSLSSEYGLNIPNRKNLNSAILDGKIVKEQPLRVGSKVPLLTGFNQDDSSLFVIPLFPDRQAVTEKNYTEFLSQWGNSASAIGKKYPLSKFKKDGKSTGDAVVDAITHMTTAAGFKCQVYRNLRTTTAAGTPAFAYLFNHTPSCPWLWEDSKEVPAEKRLPLYGAAHTAELAFVFGGLTNQPWGNGSCNATGTEHGLSRSMMEAWTAMAANGNPSTKEISWPRFAANETRGVTIGQDQTSDGRIDFAECDLWDEIWAGFGGFNVLAAENNTTASDETAASKNVSAGAGKVSAAVIFGLGSAMLVLAFMA</sequence>
<gene>
    <name evidence="5" type="ORF">AAL_00798</name>
</gene>
<dbReference type="InterPro" id="IPR029058">
    <property type="entry name" value="AB_hydrolase_fold"/>
</dbReference>
<feature type="chain" id="PRO_5007749009" description="Carboxylic ester hydrolase" evidence="3">
    <location>
        <begin position="20"/>
        <end position="603"/>
    </location>
</feature>
<keyword evidence="6" id="KW-1185">Reference proteome</keyword>
<evidence type="ECO:0000313" key="6">
    <source>
        <dbReference type="Proteomes" id="UP000078544"/>
    </source>
</evidence>